<comment type="caution">
    <text evidence="2">The sequence shown here is derived from an EMBL/GenBank/DDBJ whole genome shotgun (WGS) entry which is preliminary data.</text>
</comment>
<keyword evidence="1" id="KW-0472">Membrane</keyword>
<feature type="transmembrane region" description="Helical" evidence="1">
    <location>
        <begin position="6"/>
        <end position="30"/>
    </location>
</feature>
<organism evidence="2 3">
    <name type="scientific">Marine Group III euryarchaeote CG-Epi6</name>
    <dbReference type="NCBI Taxonomy" id="1889000"/>
    <lineage>
        <taxon>Archaea</taxon>
        <taxon>Methanobacteriati</taxon>
        <taxon>Thermoplasmatota</taxon>
        <taxon>Thermoplasmata</taxon>
        <taxon>Candidatus Thermoprofundales</taxon>
    </lineage>
</organism>
<keyword evidence="1" id="KW-1133">Transmembrane helix</keyword>
<dbReference type="Proteomes" id="UP000183403">
    <property type="component" value="Unassembled WGS sequence"/>
</dbReference>
<proteinExistence type="predicted"/>
<feature type="transmembrane region" description="Helical" evidence="1">
    <location>
        <begin position="66"/>
        <end position="89"/>
    </location>
</feature>
<feature type="transmembrane region" description="Helical" evidence="1">
    <location>
        <begin position="37"/>
        <end position="54"/>
    </location>
</feature>
<keyword evidence="1" id="KW-0812">Transmembrane</keyword>
<dbReference type="AlphaFoldDB" id="A0A1J5TBT0"/>
<evidence type="ECO:0008006" key="4">
    <source>
        <dbReference type="Google" id="ProtNLM"/>
    </source>
</evidence>
<gene>
    <name evidence="2" type="ORF">BEU03_00590</name>
</gene>
<protein>
    <recommendedName>
        <fullName evidence="4">Major facilitator superfamily (MFS) profile domain-containing protein</fullName>
    </recommendedName>
</protein>
<evidence type="ECO:0000313" key="2">
    <source>
        <dbReference type="EMBL" id="OIR11228.1"/>
    </source>
</evidence>
<accession>A0A1J5TBT0</accession>
<evidence type="ECO:0000313" key="3">
    <source>
        <dbReference type="Proteomes" id="UP000183403"/>
    </source>
</evidence>
<reference evidence="2 3" key="1">
    <citation type="submission" date="2016-08" db="EMBL/GenBank/DDBJ databases">
        <title>New Insights into Marine Group III Euryarchaeota, from dark to light.</title>
        <authorList>
            <person name="Haro-Moreno J.M."/>
            <person name="Rodriguez-Valera F."/>
            <person name="Lopez-Garcia P."/>
            <person name="Moreira D."/>
            <person name="Martin-Cuadrado A.B."/>
        </authorList>
    </citation>
    <scope>NUCLEOTIDE SEQUENCE [LARGE SCALE GENOMIC DNA]</scope>
    <source>
        <strain evidence="2">CG-Epi6</strain>
    </source>
</reference>
<name>A0A1J5TBT0_9ARCH</name>
<dbReference type="EMBL" id="MIYV01000020">
    <property type="protein sequence ID" value="OIR11228.1"/>
    <property type="molecule type" value="Genomic_DNA"/>
</dbReference>
<evidence type="ECO:0000256" key="1">
    <source>
        <dbReference type="SAM" id="Phobius"/>
    </source>
</evidence>
<sequence length="91" mass="9638">MADTSEIAISMLILGTALSMLLMGLLISYYGSSKTRNVGFVFLILGAGLVYYVTSMAYDSVIFMNSILAFIGGMLGGIIGIVIFLVAIIKS</sequence>